<dbReference type="PANTHER" id="PTHR42852:SF13">
    <property type="entry name" value="PROTEIN DIPZ"/>
    <property type="match status" value="1"/>
</dbReference>
<name>A0A6J5ZJS5_9ZZZZ</name>
<dbReference type="InterPro" id="IPR036249">
    <property type="entry name" value="Thioredoxin-like_sf"/>
</dbReference>
<evidence type="ECO:0000313" key="2">
    <source>
        <dbReference type="EMBL" id="CAB4340770.1"/>
    </source>
</evidence>
<dbReference type="SUPFAM" id="SSF52833">
    <property type="entry name" value="Thioredoxin-like"/>
    <property type="match status" value="1"/>
</dbReference>
<sequence>MVNMLGISRHSHRVVGLATAILVALTTTSCQTTETMDNNIPQGAVVPCTSISVIATDPPVLELPCMSEESTSGDSLIDIGSIKGPALVNVWGSWCEPCVTEIKLLRDFYSLYSTQVSLIGVDIEEETATSGQEFVVSHGITWPQVIDQKSTIRKLSGVGVPTTLFIASDGRIAKTFVGPFDSLDQIVQESNKAFGIDLVSF</sequence>
<protein>
    <submittedName>
        <fullName evidence="2">Unannotated protein</fullName>
    </submittedName>
</protein>
<dbReference type="Gene3D" id="3.40.30.10">
    <property type="entry name" value="Glutaredoxin"/>
    <property type="match status" value="1"/>
</dbReference>
<gene>
    <name evidence="2" type="ORF">UFOPK3770_00937</name>
</gene>
<dbReference type="PROSITE" id="PS51352">
    <property type="entry name" value="THIOREDOXIN_2"/>
    <property type="match status" value="1"/>
</dbReference>
<feature type="domain" description="Thioredoxin" evidence="1">
    <location>
        <begin position="57"/>
        <end position="195"/>
    </location>
</feature>
<dbReference type="Pfam" id="PF00578">
    <property type="entry name" value="AhpC-TSA"/>
    <property type="match status" value="1"/>
</dbReference>
<dbReference type="PROSITE" id="PS00194">
    <property type="entry name" value="THIOREDOXIN_1"/>
    <property type="match status" value="1"/>
</dbReference>
<dbReference type="CDD" id="cd02966">
    <property type="entry name" value="TlpA_like_family"/>
    <property type="match status" value="1"/>
</dbReference>
<dbReference type="InterPro" id="IPR050553">
    <property type="entry name" value="Thioredoxin_ResA/DsbE_sf"/>
</dbReference>
<dbReference type="GO" id="GO:0016209">
    <property type="term" value="F:antioxidant activity"/>
    <property type="evidence" value="ECO:0007669"/>
    <property type="project" value="InterPro"/>
</dbReference>
<dbReference type="GO" id="GO:0016491">
    <property type="term" value="F:oxidoreductase activity"/>
    <property type="evidence" value="ECO:0007669"/>
    <property type="project" value="InterPro"/>
</dbReference>
<dbReference type="InterPro" id="IPR000866">
    <property type="entry name" value="AhpC/TSA"/>
</dbReference>
<proteinExistence type="predicted"/>
<organism evidence="2">
    <name type="scientific">freshwater metagenome</name>
    <dbReference type="NCBI Taxonomy" id="449393"/>
    <lineage>
        <taxon>unclassified sequences</taxon>
        <taxon>metagenomes</taxon>
        <taxon>ecological metagenomes</taxon>
    </lineage>
</organism>
<dbReference type="InterPro" id="IPR013766">
    <property type="entry name" value="Thioredoxin_domain"/>
</dbReference>
<evidence type="ECO:0000259" key="1">
    <source>
        <dbReference type="PROSITE" id="PS51352"/>
    </source>
</evidence>
<dbReference type="InterPro" id="IPR017937">
    <property type="entry name" value="Thioredoxin_CS"/>
</dbReference>
<reference evidence="2" key="1">
    <citation type="submission" date="2020-05" db="EMBL/GenBank/DDBJ databases">
        <authorList>
            <person name="Chiriac C."/>
            <person name="Salcher M."/>
            <person name="Ghai R."/>
            <person name="Kavagutti S V."/>
        </authorList>
    </citation>
    <scope>NUCLEOTIDE SEQUENCE</scope>
</reference>
<dbReference type="AlphaFoldDB" id="A0A6J5ZJS5"/>
<dbReference type="PANTHER" id="PTHR42852">
    <property type="entry name" value="THIOL:DISULFIDE INTERCHANGE PROTEIN DSBE"/>
    <property type="match status" value="1"/>
</dbReference>
<accession>A0A6J5ZJS5</accession>
<dbReference type="EMBL" id="CAESAJ010000104">
    <property type="protein sequence ID" value="CAB4340770.1"/>
    <property type="molecule type" value="Genomic_DNA"/>
</dbReference>